<dbReference type="KEGG" id="aar:Acear_1860"/>
<evidence type="ECO:0000256" key="4">
    <source>
        <dbReference type="ARBA" id="ARBA00006237"/>
    </source>
</evidence>
<dbReference type="SUPFAM" id="SSF50800">
    <property type="entry name" value="PK beta-barrel domain-like"/>
    <property type="match status" value="1"/>
</dbReference>
<proteinExistence type="inferred from homology"/>
<keyword evidence="12 20" id="KW-0418">Kinase</keyword>
<comment type="catalytic activity">
    <reaction evidence="18 20">
        <text>pyruvate + ATP = phosphoenolpyruvate + ADP + H(+)</text>
        <dbReference type="Rhea" id="RHEA:18157"/>
        <dbReference type="ChEBI" id="CHEBI:15361"/>
        <dbReference type="ChEBI" id="CHEBI:15378"/>
        <dbReference type="ChEBI" id="CHEBI:30616"/>
        <dbReference type="ChEBI" id="CHEBI:58702"/>
        <dbReference type="ChEBI" id="CHEBI:456216"/>
        <dbReference type="EC" id="2.7.1.40"/>
    </reaction>
</comment>
<dbReference type="PRINTS" id="PR01050">
    <property type="entry name" value="PYRUVTKNASE"/>
</dbReference>
<gene>
    <name evidence="24" type="ordered locus">Acear_1860</name>
</gene>
<comment type="similarity">
    <text evidence="4">In the C-terminal section; belongs to the PEP-utilizing enzyme family.</text>
</comment>
<keyword evidence="9 20" id="KW-0808">Transferase</keyword>
<dbReference type="OrthoDB" id="9812123at2"/>
<dbReference type="HOGENOM" id="CLU_015439_0_2_9"/>
<dbReference type="SUPFAM" id="SSF52935">
    <property type="entry name" value="PK C-terminal domain-like"/>
    <property type="match status" value="1"/>
</dbReference>
<dbReference type="InterPro" id="IPR008279">
    <property type="entry name" value="PEP-util_enz_mobile_dom"/>
</dbReference>
<dbReference type="FunFam" id="3.40.1380.20:FF:000013">
    <property type="entry name" value="Pyruvate kinase"/>
    <property type="match status" value="1"/>
</dbReference>
<dbReference type="SUPFAM" id="SSF52009">
    <property type="entry name" value="Phosphohistidine domain"/>
    <property type="match status" value="1"/>
</dbReference>
<evidence type="ECO:0000256" key="10">
    <source>
        <dbReference type="ARBA" id="ARBA00022723"/>
    </source>
</evidence>
<dbReference type="InterPro" id="IPR036918">
    <property type="entry name" value="Pyrv_Knase_C_sf"/>
</dbReference>
<organism evidence="24 25">
    <name type="scientific">Acetohalobium arabaticum (strain ATCC 49924 / DSM 5501 / Z-7288)</name>
    <dbReference type="NCBI Taxonomy" id="574087"/>
    <lineage>
        <taxon>Bacteria</taxon>
        <taxon>Bacillati</taxon>
        <taxon>Bacillota</taxon>
        <taxon>Clostridia</taxon>
        <taxon>Halanaerobiales</taxon>
        <taxon>Halobacteroidaceae</taxon>
        <taxon>Acetohalobium</taxon>
    </lineage>
</organism>
<keyword evidence="17 24" id="KW-0670">Pyruvate</keyword>
<evidence type="ECO:0000256" key="6">
    <source>
        <dbReference type="ARBA" id="ARBA00011881"/>
    </source>
</evidence>
<dbReference type="GO" id="GO:0030955">
    <property type="term" value="F:potassium ion binding"/>
    <property type="evidence" value="ECO:0007669"/>
    <property type="project" value="UniProtKB-UniRule"/>
</dbReference>
<keyword evidence="10" id="KW-0479">Metal-binding</keyword>
<dbReference type="GO" id="GO:0004743">
    <property type="term" value="F:pyruvate kinase activity"/>
    <property type="evidence" value="ECO:0007669"/>
    <property type="project" value="UniProtKB-UniRule"/>
</dbReference>
<dbReference type="Gene3D" id="3.40.1380.20">
    <property type="entry name" value="Pyruvate kinase, C-terminal domain"/>
    <property type="match status" value="1"/>
</dbReference>
<dbReference type="Gene3D" id="3.20.20.60">
    <property type="entry name" value="Phosphoenolpyruvate-binding domains"/>
    <property type="match status" value="1"/>
</dbReference>
<dbReference type="FunFam" id="2.40.33.10:FF:000001">
    <property type="entry name" value="Pyruvate kinase"/>
    <property type="match status" value="1"/>
</dbReference>
<dbReference type="FunFam" id="3.20.20.60:FF:000001">
    <property type="entry name" value="Pyruvate kinase"/>
    <property type="match status" value="1"/>
</dbReference>
<keyword evidence="16 20" id="KW-0324">Glycolysis</keyword>
<protein>
    <recommendedName>
        <fullName evidence="8 19">Pyruvate kinase</fullName>
        <ecNumber evidence="7 19">2.7.1.40</ecNumber>
    </recommendedName>
</protein>
<keyword evidence="15" id="KW-0630">Potassium</keyword>
<evidence type="ECO:0000256" key="14">
    <source>
        <dbReference type="ARBA" id="ARBA00022842"/>
    </source>
</evidence>
<feature type="domain" description="PEP-utilising enzyme mobile" evidence="22">
    <location>
        <begin position="504"/>
        <end position="574"/>
    </location>
</feature>
<evidence type="ECO:0000256" key="13">
    <source>
        <dbReference type="ARBA" id="ARBA00022840"/>
    </source>
</evidence>
<dbReference type="PROSITE" id="PS00110">
    <property type="entry name" value="PYRUVATE_KINASE"/>
    <property type="match status" value="1"/>
</dbReference>
<evidence type="ECO:0000256" key="17">
    <source>
        <dbReference type="ARBA" id="ARBA00023317"/>
    </source>
</evidence>
<evidence type="ECO:0000313" key="25">
    <source>
        <dbReference type="Proteomes" id="UP000001661"/>
    </source>
</evidence>
<feature type="domain" description="Pyruvate kinase C-terminal" evidence="23">
    <location>
        <begin position="356"/>
        <end position="469"/>
    </location>
</feature>
<dbReference type="InterPro" id="IPR001697">
    <property type="entry name" value="Pyr_Knase"/>
</dbReference>
<dbReference type="InterPro" id="IPR040442">
    <property type="entry name" value="Pyrv_kinase-like_dom_sf"/>
</dbReference>
<dbReference type="Proteomes" id="UP000001661">
    <property type="component" value="Chromosome"/>
</dbReference>
<dbReference type="eggNOG" id="COG0469">
    <property type="taxonomic scope" value="Bacteria"/>
</dbReference>
<dbReference type="GO" id="GO:0005524">
    <property type="term" value="F:ATP binding"/>
    <property type="evidence" value="ECO:0007669"/>
    <property type="project" value="UniProtKB-KW"/>
</dbReference>
<dbReference type="PANTHER" id="PTHR11817">
    <property type="entry name" value="PYRUVATE KINASE"/>
    <property type="match status" value="1"/>
</dbReference>
<keyword evidence="13" id="KW-0067">ATP-binding</keyword>
<dbReference type="InterPro" id="IPR015795">
    <property type="entry name" value="Pyrv_Knase_C"/>
</dbReference>
<sequence length="584" mass="62842">MRRTKIVCTIGPGSDDEETLSQLIDAGMNVARMNFSHGNHQEHKERIQRVRNLAAQKGKPVAIMLDTKGPEVRTGMLKNDEEVTLKEGEKFVLTTEEIEGDDKRVSVSYNDLPKDVEVGGTILIDDGLIELEIDNISDTEVECTVLNGGQLGLRKGVNLPGVSVNLPAITDKDAADIKFGIELDVDFIAASFIRKASDVLEIKRILEKDDADIKIISKIESEEGVENIDEIIEVSSGIMVARGDLGVEIPTEQVPAAQKMMIDKCNREGKPVITATQMLDSMIRNPRPTRAEASDVANAILDGTDATMLSGETAMGEYPVRSVETMAKIAQEIEESEQYAKQMAQKNMVPPRTVTDSISYSTCETAHDLGASAIITSTSSGHTARMVSKYRPYSPVIAATPNPKVCKQLALSWGVKPIVVEDTASTDDMFEVSVRGALEAGYINMGDLIVLTAGTPVGVSGTTNLLRVHIVGEAIVRGTGIGKTAFSGRVCIVDDPDEANEKMKEGDVLVTHSTDRDFVPAMKKAEAVITEEAGLTSHAAIVSLNLGIPAVVGAYDAMEMLEDGELVTVDSVRGLVYKGEANVL</sequence>
<dbReference type="InterPro" id="IPR036637">
    <property type="entry name" value="Phosphohistidine_dom_sf"/>
</dbReference>
<evidence type="ECO:0000256" key="16">
    <source>
        <dbReference type="ARBA" id="ARBA00023152"/>
    </source>
</evidence>
<dbReference type="AlphaFoldDB" id="D9QS72"/>
<accession>D9QS72</accession>
<dbReference type="EC" id="2.7.1.40" evidence="7 19"/>
<dbReference type="STRING" id="574087.Acear_1860"/>
<dbReference type="Gene3D" id="2.40.33.10">
    <property type="entry name" value="PK beta-barrel domain-like"/>
    <property type="match status" value="1"/>
</dbReference>
<dbReference type="GO" id="GO:0000287">
    <property type="term" value="F:magnesium ion binding"/>
    <property type="evidence" value="ECO:0007669"/>
    <property type="project" value="UniProtKB-UniRule"/>
</dbReference>
<dbReference type="GO" id="GO:0006950">
    <property type="term" value="P:response to stress"/>
    <property type="evidence" value="ECO:0007669"/>
    <property type="project" value="UniProtKB-ARBA"/>
</dbReference>
<evidence type="ECO:0000259" key="22">
    <source>
        <dbReference type="Pfam" id="PF00391"/>
    </source>
</evidence>
<evidence type="ECO:0000256" key="7">
    <source>
        <dbReference type="ARBA" id="ARBA00012142"/>
    </source>
</evidence>
<name>D9QS72_ACEAZ</name>
<comment type="cofactor">
    <cofactor evidence="2">
        <name>K(+)</name>
        <dbReference type="ChEBI" id="CHEBI:29103"/>
    </cofactor>
</comment>
<dbReference type="GO" id="GO:0016301">
    <property type="term" value="F:kinase activity"/>
    <property type="evidence" value="ECO:0007669"/>
    <property type="project" value="UniProtKB-KW"/>
</dbReference>
<evidence type="ECO:0000256" key="15">
    <source>
        <dbReference type="ARBA" id="ARBA00022958"/>
    </source>
</evidence>
<evidence type="ECO:0000256" key="12">
    <source>
        <dbReference type="ARBA" id="ARBA00022777"/>
    </source>
</evidence>
<evidence type="ECO:0000256" key="18">
    <source>
        <dbReference type="ARBA" id="ARBA00048152"/>
    </source>
</evidence>
<comment type="subunit">
    <text evidence="6">Homotetramer.</text>
</comment>
<dbReference type="Gene3D" id="3.50.30.10">
    <property type="entry name" value="Phosphohistidine domain"/>
    <property type="match status" value="1"/>
</dbReference>
<feature type="domain" description="Pyruvate kinase barrel" evidence="21">
    <location>
        <begin position="1"/>
        <end position="323"/>
    </location>
</feature>
<evidence type="ECO:0000256" key="3">
    <source>
        <dbReference type="ARBA" id="ARBA00004997"/>
    </source>
</evidence>
<dbReference type="UniPathway" id="UPA00109">
    <property type="reaction ID" value="UER00188"/>
</dbReference>
<dbReference type="RefSeq" id="WP_013278808.1">
    <property type="nucleotide sequence ID" value="NC_014378.1"/>
</dbReference>
<dbReference type="InterPro" id="IPR011037">
    <property type="entry name" value="Pyrv_Knase-like_insert_dom_sf"/>
</dbReference>
<dbReference type="InterPro" id="IPR015806">
    <property type="entry name" value="Pyrv_Knase_insert_dom_sf"/>
</dbReference>
<dbReference type="Pfam" id="PF02887">
    <property type="entry name" value="PK_C"/>
    <property type="match status" value="1"/>
</dbReference>
<reference evidence="24 25" key="1">
    <citation type="journal article" date="2010" name="Stand. Genomic Sci.">
        <title>Complete genome sequence of Acetohalobium arabaticum type strain (Z-7288).</title>
        <authorList>
            <person name="Sikorski J."/>
            <person name="Lapidus A."/>
            <person name="Chertkov O."/>
            <person name="Lucas S."/>
            <person name="Copeland A."/>
            <person name="Glavina Del Rio T."/>
            <person name="Nolan M."/>
            <person name="Tice H."/>
            <person name="Cheng J.F."/>
            <person name="Han C."/>
            <person name="Brambilla E."/>
            <person name="Pitluck S."/>
            <person name="Liolios K."/>
            <person name="Ivanova N."/>
            <person name="Mavromatis K."/>
            <person name="Mikhailova N."/>
            <person name="Pati A."/>
            <person name="Bruce D."/>
            <person name="Detter C."/>
            <person name="Tapia R."/>
            <person name="Goodwin L."/>
            <person name="Chen A."/>
            <person name="Palaniappan K."/>
            <person name="Land M."/>
            <person name="Hauser L."/>
            <person name="Chang Y.J."/>
            <person name="Jeffries C.D."/>
            <person name="Rohde M."/>
            <person name="Goker M."/>
            <person name="Spring S."/>
            <person name="Woyke T."/>
            <person name="Bristow J."/>
            <person name="Eisen J.A."/>
            <person name="Markowitz V."/>
            <person name="Hugenholtz P."/>
            <person name="Kyrpides N.C."/>
            <person name="Klenk H.P."/>
        </authorList>
    </citation>
    <scope>NUCLEOTIDE SEQUENCE [LARGE SCALE GENOMIC DNA]</scope>
    <source>
        <strain evidence="25">ATCC 49924 / DSM 5501 / Z-7288</strain>
    </source>
</reference>
<dbReference type="InterPro" id="IPR015813">
    <property type="entry name" value="Pyrv/PenolPyrv_kinase-like_dom"/>
</dbReference>
<dbReference type="EMBL" id="CP002105">
    <property type="protein sequence ID" value="ADL13363.1"/>
    <property type="molecule type" value="Genomic_DNA"/>
</dbReference>
<evidence type="ECO:0000259" key="21">
    <source>
        <dbReference type="Pfam" id="PF00224"/>
    </source>
</evidence>
<dbReference type="NCBIfam" id="NF004978">
    <property type="entry name" value="PRK06354.1"/>
    <property type="match status" value="1"/>
</dbReference>
<evidence type="ECO:0000256" key="2">
    <source>
        <dbReference type="ARBA" id="ARBA00001958"/>
    </source>
</evidence>
<keyword evidence="14 20" id="KW-0460">Magnesium</keyword>
<dbReference type="NCBIfam" id="TIGR01064">
    <property type="entry name" value="pyruv_kin"/>
    <property type="match status" value="1"/>
</dbReference>
<evidence type="ECO:0000256" key="9">
    <source>
        <dbReference type="ARBA" id="ARBA00022679"/>
    </source>
</evidence>
<dbReference type="NCBIfam" id="NF004491">
    <property type="entry name" value="PRK05826.1"/>
    <property type="match status" value="1"/>
</dbReference>
<evidence type="ECO:0000256" key="1">
    <source>
        <dbReference type="ARBA" id="ARBA00001946"/>
    </source>
</evidence>
<dbReference type="InterPro" id="IPR018209">
    <property type="entry name" value="Pyrv_Knase_AS"/>
</dbReference>
<keyword evidence="11" id="KW-0547">Nucleotide-binding</keyword>
<keyword evidence="25" id="KW-1185">Reference proteome</keyword>
<evidence type="ECO:0000313" key="24">
    <source>
        <dbReference type="EMBL" id="ADL13363.1"/>
    </source>
</evidence>
<evidence type="ECO:0000256" key="5">
    <source>
        <dbReference type="ARBA" id="ARBA00008663"/>
    </source>
</evidence>
<evidence type="ECO:0000256" key="19">
    <source>
        <dbReference type="NCBIfam" id="TIGR01064"/>
    </source>
</evidence>
<evidence type="ECO:0000256" key="20">
    <source>
        <dbReference type="RuleBase" id="RU000504"/>
    </source>
</evidence>
<comment type="cofactor">
    <cofactor evidence="1">
        <name>Mg(2+)</name>
        <dbReference type="ChEBI" id="CHEBI:18420"/>
    </cofactor>
</comment>
<comment type="similarity">
    <text evidence="5 20">Belongs to the pyruvate kinase family.</text>
</comment>
<dbReference type="InterPro" id="IPR015793">
    <property type="entry name" value="Pyrv_Knase_brl"/>
</dbReference>
<dbReference type="SUPFAM" id="SSF51621">
    <property type="entry name" value="Phosphoenolpyruvate/pyruvate domain"/>
    <property type="match status" value="1"/>
</dbReference>
<dbReference type="Pfam" id="PF00224">
    <property type="entry name" value="PK"/>
    <property type="match status" value="1"/>
</dbReference>
<evidence type="ECO:0000256" key="8">
    <source>
        <dbReference type="ARBA" id="ARBA00018587"/>
    </source>
</evidence>
<evidence type="ECO:0000259" key="23">
    <source>
        <dbReference type="Pfam" id="PF02887"/>
    </source>
</evidence>
<evidence type="ECO:0000256" key="11">
    <source>
        <dbReference type="ARBA" id="ARBA00022741"/>
    </source>
</evidence>
<comment type="pathway">
    <text evidence="3 20">Carbohydrate degradation; glycolysis; pyruvate from D-glyceraldehyde 3-phosphate: step 5/5.</text>
</comment>
<dbReference type="Pfam" id="PF00391">
    <property type="entry name" value="PEP-utilizers"/>
    <property type="match status" value="1"/>
</dbReference>